<name>A0A1N6H406_9BACT</name>
<keyword evidence="1" id="KW-0472">Membrane</keyword>
<keyword evidence="1" id="KW-1133">Transmembrane helix</keyword>
<dbReference type="InterPro" id="IPR045749">
    <property type="entry name" value="DUF6090"/>
</dbReference>
<dbReference type="Proteomes" id="UP000185221">
    <property type="component" value="Unassembled WGS sequence"/>
</dbReference>
<dbReference type="AlphaFoldDB" id="A0A1N6H406"/>
<accession>A0A1N6H406</accession>
<reference evidence="3" key="1">
    <citation type="submission" date="2016-11" db="EMBL/GenBank/DDBJ databases">
        <authorList>
            <person name="Varghese N."/>
            <person name="Submissions S."/>
        </authorList>
    </citation>
    <scope>NUCLEOTIDE SEQUENCE [LARGE SCALE GENOMIC DNA]</scope>
    <source>
        <strain evidence="3">DSM 15292</strain>
    </source>
</reference>
<dbReference type="OrthoDB" id="822214at2"/>
<dbReference type="STRING" id="226505.SAMN05444394_3535"/>
<evidence type="ECO:0000256" key="1">
    <source>
        <dbReference type="SAM" id="Phobius"/>
    </source>
</evidence>
<evidence type="ECO:0000313" key="3">
    <source>
        <dbReference type="Proteomes" id="UP000185221"/>
    </source>
</evidence>
<feature type="transmembrane region" description="Helical" evidence="1">
    <location>
        <begin position="21"/>
        <end position="42"/>
    </location>
</feature>
<dbReference type="EMBL" id="FSRC01000003">
    <property type="protein sequence ID" value="SIO14489.1"/>
    <property type="molecule type" value="Genomic_DNA"/>
</dbReference>
<gene>
    <name evidence="2" type="ORF">SAMN05444394_3535</name>
</gene>
<proteinExistence type="predicted"/>
<keyword evidence="3" id="KW-1185">Reference proteome</keyword>
<sequence length="259" mass="29909">MLKFFRKIRQHMLVENKFTKYLLYAFGEIILVVIGILIALSINNWNEERKNNLEETAILESLDKNLILAKKQSEALVSAERETKGVLLVVLGLDSIKSNLDDLTITDKIFKDAFWNLENDIPVINTYTDLKNTNKLGLIKNQKIKEKFTSLEVNLNELRGMLEDRLNVQQIRIDDIAENEINFIPLIKSAIPSINITNETQNDYKSILSDQRIRNLLGIKLNMTQDVLDYRVNLDNDISELTMLIESELKETNERGTKL</sequence>
<protein>
    <submittedName>
        <fullName evidence="2">Uncharacterized protein</fullName>
    </submittedName>
</protein>
<organism evidence="2 3">
    <name type="scientific">Algoriphagus halophilus</name>
    <dbReference type="NCBI Taxonomy" id="226505"/>
    <lineage>
        <taxon>Bacteria</taxon>
        <taxon>Pseudomonadati</taxon>
        <taxon>Bacteroidota</taxon>
        <taxon>Cytophagia</taxon>
        <taxon>Cytophagales</taxon>
        <taxon>Cyclobacteriaceae</taxon>
        <taxon>Algoriphagus</taxon>
    </lineage>
</organism>
<evidence type="ECO:0000313" key="2">
    <source>
        <dbReference type="EMBL" id="SIO14489.1"/>
    </source>
</evidence>
<dbReference type="Pfam" id="PF19578">
    <property type="entry name" value="DUF6090"/>
    <property type="match status" value="1"/>
</dbReference>
<dbReference type="RefSeq" id="WP_143186069.1">
    <property type="nucleotide sequence ID" value="NZ_FSRC01000003.1"/>
</dbReference>
<keyword evidence="1" id="KW-0812">Transmembrane</keyword>